<feature type="compositionally biased region" description="Basic and acidic residues" evidence="1">
    <location>
        <begin position="91"/>
        <end position="134"/>
    </location>
</feature>
<evidence type="ECO:0000313" key="3">
    <source>
        <dbReference type="Proteomes" id="UP000799441"/>
    </source>
</evidence>
<evidence type="ECO:0000256" key="1">
    <source>
        <dbReference type="SAM" id="MobiDB-lite"/>
    </source>
</evidence>
<dbReference type="Proteomes" id="UP000799441">
    <property type="component" value="Unassembled WGS sequence"/>
</dbReference>
<name>A0A9P4Q807_9PEZI</name>
<reference evidence="2" key="1">
    <citation type="journal article" date="2020" name="Stud. Mycol.">
        <title>101 Dothideomycetes genomes: a test case for predicting lifestyles and emergence of pathogens.</title>
        <authorList>
            <person name="Haridas S."/>
            <person name="Albert R."/>
            <person name="Binder M."/>
            <person name="Bloem J."/>
            <person name="Labutti K."/>
            <person name="Salamov A."/>
            <person name="Andreopoulos B."/>
            <person name="Baker S."/>
            <person name="Barry K."/>
            <person name="Bills G."/>
            <person name="Bluhm B."/>
            <person name="Cannon C."/>
            <person name="Castanera R."/>
            <person name="Culley D."/>
            <person name="Daum C."/>
            <person name="Ezra D."/>
            <person name="Gonzalez J."/>
            <person name="Henrissat B."/>
            <person name="Kuo A."/>
            <person name="Liang C."/>
            <person name="Lipzen A."/>
            <person name="Lutzoni F."/>
            <person name="Magnuson J."/>
            <person name="Mondo S."/>
            <person name="Nolan M."/>
            <person name="Ohm R."/>
            <person name="Pangilinan J."/>
            <person name="Park H.-J."/>
            <person name="Ramirez L."/>
            <person name="Alfaro M."/>
            <person name="Sun H."/>
            <person name="Tritt A."/>
            <person name="Yoshinaga Y."/>
            <person name="Zwiers L.-H."/>
            <person name="Turgeon B."/>
            <person name="Goodwin S."/>
            <person name="Spatafora J."/>
            <person name="Crous P."/>
            <person name="Grigoriev I."/>
        </authorList>
    </citation>
    <scope>NUCLEOTIDE SEQUENCE</scope>
    <source>
        <strain evidence="2">CBS 116435</strain>
    </source>
</reference>
<proteinExistence type="predicted"/>
<keyword evidence="3" id="KW-1185">Reference proteome</keyword>
<feature type="compositionally biased region" description="Basic and acidic residues" evidence="1">
    <location>
        <begin position="52"/>
        <end position="67"/>
    </location>
</feature>
<protein>
    <submittedName>
        <fullName evidence="2">Uncharacterized protein</fullName>
    </submittedName>
</protein>
<comment type="caution">
    <text evidence="2">The sequence shown here is derived from an EMBL/GenBank/DDBJ whole genome shotgun (WGS) entry which is preliminary data.</text>
</comment>
<feature type="region of interest" description="Disordered" evidence="1">
    <location>
        <begin position="1"/>
        <end position="140"/>
    </location>
</feature>
<sequence length="183" mass="20202">MLPTPNPSGYGRRANVNDKPPQILSMAGRPRRIGPPLGVTPGSSTSDATPGGRDRDRRSSSRSRVEDLMALDGTSRLHESGGPPPSSLSRYRNELYREHRNDRDSDSSKPKESSRYRESGEATDDSKDKYDGRRASKSSCRFPNMRVTSVEVVEQAVAVPPAYSGAPLIVSRRRHLRIAEELV</sequence>
<gene>
    <name evidence="2" type="ORF">K431DRAFT_295566</name>
</gene>
<dbReference type="EMBL" id="MU003804">
    <property type="protein sequence ID" value="KAF2720056.1"/>
    <property type="molecule type" value="Genomic_DNA"/>
</dbReference>
<dbReference type="AlphaFoldDB" id="A0A9P4Q807"/>
<organism evidence="2 3">
    <name type="scientific">Polychaeton citri CBS 116435</name>
    <dbReference type="NCBI Taxonomy" id="1314669"/>
    <lineage>
        <taxon>Eukaryota</taxon>
        <taxon>Fungi</taxon>
        <taxon>Dikarya</taxon>
        <taxon>Ascomycota</taxon>
        <taxon>Pezizomycotina</taxon>
        <taxon>Dothideomycetes</taxon>
        <taxon>Dothideomycetidae</taxon>
        <taxon>Capnodiales</taxon>
        <taxon>Capnodiaceae</taxon>
        <taxon>Polychaeton</taxon>
    </lineage>
</organism>
<evidence type="ECO:0000313" key="2">
    <source>
        <dbReference type="EMBL" id="KAF2720056.1"/>
    </source>
</evidence>
<accession>A0A9P4Q807</accession>